<sequence length="64" mass="7052">MIYLMLAFGAKADGKTDYSKAFLAAWNAACSSTQPSNVFVQQQKFLVNPVMFVGPCKNDNITMQ</sequence>
<evidence type="ECO:0000256" key="1">
    <source>
        <dbReference type="ARBA" id="ARBA00004613"/>
    </source>
</evidence>
<dbReference type="Gene3D" id="2.160.20.10">
    <property type="entry name" value="Single-stranded right-handed beta-helix, Pectin lyase-like"/>
    <property type="match status" value="1"/>
</dbReference>
<comment type="caution">
    <text evidence="4">The sequence shown here is derived from an EMBL/GenBank/DDBJ whole genome shotgun (WGS) entry which is preliminary data.</text>
</comment>
<dbReference type="EMBL" id="JAHRHJ020000001">
    <property type="protein sequence ID" value="KAH9328951.1"/>
    <property type="molecule type" value="Genomic_DNA"/>
</dbReference>
<comment type="subcellular location">
    <subcellularLocation>
        <location evidence="1">Secreted</location>
    </subcellularLocation>
</comment>
<dbReference type="AlphaFoldDB" id="A0AA38GTR0"/>
<reference evidence="4 5" key="1">
    <citation type="journal article" date="2021" name="Nat. Plants">
        <title>The Taxus genome provides insights into paclitaxel biosynthesis.</title>
        <authorList>
            <person name="Xiong X."/>
            <person name="Gou J."/>
            <person name="Liao Q."/>
            <person name="Li Y."/>
            <person name="Zhou Q."/>
            <person name="Bi G."/>
            <person name="Li C."/>
            <person name="Du R."/>
            <person name="Wang X."/>
            <person name="Sun T."/>
            <person name="Guo L."/>
            <person name="Liang H."/>
            <person name="Lu P."/>
            <person name="Wu Y."/>
            <person name="Zhang Z."/>
            <person name="Ro D.K."/>
            <person name="Shang Y."/>
            <person name="Huang S."/>
            <person name="Yan J."/>
        </authorList>
    </citation>
    <scope>NUCLEOTIDE SEQUENCE [LARGE SCALE GENOMIC DNA]</scope>
    <source>
        <strain evidence="4">Ta-2019</strain>
    </source>
</reference>
<keyword evidence="5" id="KW-1185">Reference proteome</keyword>
<dbReference type="PANTHER" id="PTHR31375">
    <property type="match status" value="1"/>
</dbReference>
<dbReference type="InterPro" id="IPR011050">
    <property type="entry name" value="Pectin_lyase_fold/virulence"/>
</dbReference>
<feature type="non-terminal residue" evidence="4">
    <location>
        <position position="64"/>
    </location>
</feature>
<accession>A0AA38GTR0</accession>
<dbReference type="SUPFAM" id="SSF51126">
    <property type="entry name" value="Pectin lyase-like"/>
    <property type="match status" value="1"/>
</dbReference>
<dbReference type="OMA" id="NKYEMEC"/>
<gene>
    <name evidence="4" type="ORF">KI387_001059</name>
</gene>
<dbReference type="GO" id="GO:0071555">
    <property type="term" value="P:cell wall organization"/>
    <property type="evidence" value="ECO:0007669"/>
    <property type="project" value="UniProtKB-KW"/>
</dbReference>
<dbReference type="Proteomes" id="UP000824469">
    <property type="component" value="Unassembled WGS sequence"/>
</dbReference>
<keyword evidence="2" id="KW-0964">Secreted</keyword>
<dbReference type="GO" id="GO:0005576">
    <property type="term" value="C:extracellular region"/>
    <property type="evidence" value="ECO:0007669"/>
    <property type="project" value="UniProtKB-SubCell"/>
</dbReference>
<protein>
    <recommendedName>
        <fullName evidence="6">Polygalacturonase</fullName>
    </recommendedName>
</protein>
<evidence type="ECO:0000256" key="3">
    <source>
        <dbReference type="ARBA" id="ARBA00023316"/>
    </source>
</evidence>
<evidence type="ECO:0000313" key="5">
    <source>
        <dbReference type="Proteomes" id="UP000824469"/>
    </source>
</evidence>
<evidence type="ECO:0000256" key="2">
    <source>
        <dbReference type="ARBA" id="ARBA00022525"/>
    </source>
</evidence>
<keyword evidence="3" id="KW-0961">Cell wall biogenesis/degradation</keyword>
<evidence type="ECO:0008006" key="6">
    <source>
        <dbReference type="Google" id="ProtNLM"/>
    </source>
</evidence>
<name>A0AA38GTR0_TAXCH</name>
<evidence type="ECO:0000313" key="4">
    <source>
        <dbReference type="EMBL" id="KAH9328951.1"/>
    </source>
</evidence>
<dbReference type="InterPro" id="IPR012334">
    <property type="entry name" value="Pectin_lyas_fold"/>
</dbReference>
<proteinExistence type="predicted"/>
<organism evidence="4 5">
    <name type="scientific">Taxus chinensis</name>
    <name type="common">Chinese yew</name>
    <name type="synonym">Taxus wallichiana var. chinensis</name>
    <dbReference type="NCBI Taxonomy" id="29808"/>
    <lineage>
        <taxon>Eukaryota</taxon>
        <taxon>Viridiplantae</taxon>
        <taxon>Streptophyta</taxon>
        <taxon>Embryophyta</taxon>
        <taxon>Tracheophyta</taxon>
        <taxon>Spermatophyta</taxon>
        <taxon>Pinopsida</taxon>
        <taxon>Pinidae</taxon>
        <taxon>Conifers II</taxon>
        <taxon>Cupressales</taxon>
        <taxon>Taxaceae</taxon>
        <taxon>Taxus</taxon>
    </lineage>
</organism>